<keyword evidence="3" id="KW-1185">Reference proteome</keyword>
<reference evidence="2 3" key="1">
    <citation type="submission" date="2018-06" db="EMBL/GenBank/DDBJ databases">
        <title>Comparative genomics reveals the genomic features of Rhizophagus irregularis, R. cerebriforme, R. diaphanum and Gigaspora rosea, and their symbiotic lifestyle signature.</title>
        <authorList>
            <person name="Morin E."/>
            <person name="San Clemente H."/>
            <person name="Chen E.C.H."/>
            <person name="De La Providencia I."/>
            <person name="Hainaut M."/>
            <person name="Kuo A."/>
            <person name="Kohler A."/>
            <person name="Murat C."/>
            <person name="Tang N."/>
            <person name="Roy S."/>
            <person name="Loubradou J."/>
            <person name="Henrissat B."/>
            <person name="Grigoriev I.V."/>
            <person name="Corradi N."/>
            <person name="Roux C."/>
            <person name="Martin F.M."/>
        </authorList>
    </citation>
    <scope>NUCLEOTIDE SEQUENCE [LARGE SCALE GENOMIC DNA]</scope>
    <source>
        <strain evidence="2 3">DAOM 194757</strain>
    </source>
</reference>
<proteinExistence type="predicted"/>
<dbReference type="AlphaFoldDB" id="A0A397VCW3"/>
<comment type="caution">
    <text evidence="2">The sequence shown here is derived from an EMBL/GenBank/DDBJ whole genome shotgun (WGS) entry which is preliminary data.</text>
</comment>
<accession>A0A397VCW3</accession>
<feature type="region of interest" description="Disordered" evidence="1">
    <location>
        <begin position="1"/>
        <end position="45"/>
    </location>
</feature>
<name>A0A397VCW3_9GLOM</name>
<dbReference type="OrthoDB" id="2409990at2759"/>
<dbReference type="EMBL" id="QKWP01000517">
    <property type="protein sequence ID" value="RIB18779.1"/>
    <property type="molecule type" value="Genomic_DNA"/>
</dbReference>
<organism evidence="2 3">
    <name type="scientific">Gigaspora rosea</name>
    <dbReference type="NCBI Taxonomy" id="44941"/>
    <lineage>
        <taxon>Eukaryota</taxon>
        <taxon>Fungi</taxon>
        <taxon>Fungi incertae sedis</taxon>
        <taxon>Mucoromycota</taxon>
        <taxon>Glomeromycotina</taxon>
        <taxon>Glomeromycetes</taxon>
        <taxon>Diversisporales</taxon>
        <taxon>Gigasporaceae</taxon>
        <taxon>Gigaspora</taxon>
    </lineage>
</organism>
<gene>
    <name evidence="2" type="ORF">C2G38_2183660</name>
</gene>
<evidence type="ECO:0000256" key="1">
    <source>
        <dbReference type="SAM" id="MobiDB-lite"/>
    </source>
</evidence>
<dbReference type="Proteomes" id="UP000266673">
    <property type="component" value="Unassembled WGS sequence"/>
</dbReference>
<evidence type="ECO:0000313" key="3">
    <source>
        <dbReference type="Proteomes" id="UP000266673"/>
    </source>
</evidence>
<evidence type="ECO:0000313" key="2">
    <source>
        <dbReference type="EMBL" id="RIB18779.1"/>
    </source>
</evidence>
<protein>
    <submittedName>
        <fullName evidence="2">Uncharacterized protein</fullName>
    </submittedName>
</protein>
<sequence>MSRFTNRTFNAQTPNNNQLQRPLNIGGQQNAGGLQQSSTNIPIQPINPQNTASLSIVVFDEIQQYIDLVEGVESTDLFTEMGGAINLTPQDDQLSILGYSFP</sequence>